<dbReference type="InterPro" id="IPR036105">
    <property type="entry name" value="DiNase_FeMo-co_biosyn_sf"/>
</dbReference>
<dbReference type="InterPro" id="IPR033913">
    <property type="entry name" value="MTH1175_dom"/>
</dbReference>
<proteinExistence type="predicted"/>
<comment type="caution">
    <text evidence="2">The sequence shown here is derived from an EMBL/GenBank/DDBJ whole genome shotgun (WGS) entry which is preliminary data.</text>
</comment>
<dbReference type="SMR" id="A0A832T667"/>
<dbReference type="Pfam" id="PF02579">
    <property type="entry name" value="Nitro_FeMo-Co"/>
    <property type="match status" value="1"/>
</dbReference>
<sequence length="118" mass="13139">MTKILKVKLMKIALPIDNNRLSPHFGRCEKFMIVEIENGEIKNKEIIENTARNGMHGVGTTSASLIANMGVNAIIVQNIGPKAYSVFKQLGIDVYKANTTSIDECIKLFLEGKLEKFE</sequence>
<dbReference type="OMA" id="QFCIDQG"/>
<evidence type="ECO:0000313" key="2">
    <source>
        <dbReference type="EMBL" id="HII59714.1"/>
    </source>
</evidence>
<dbReference type="PANTHER" id="PTHR33937">
    <property type="entry name" value="IRON-MOLYBDENUM PROTEIN-RELATED-RELATED"/>
    <property type="match status" value="1"/>
</dbReference>
<dbReference type="CDD" id="cd00851">
    <property type="entry name" value="MTH1175"/>
    <property type="match status" value="1"/>
</dbReference>
<reference evidence="2" key="1">
    <citation type="journal article" date="2020" name="bioRxiv">
        <title>A rank-normalized archaeal taxonomy based on genome phylogeny resolves widespread incomplete and uneven classifications.</title>
        <authorList>
            <person name="Rinke C."/>
            <person name="Chuvochina M."/>
            <person name="Mussig A.J."/>
            <person name="Chaumeil P.-A."/>
            <person name="Waite D.W."/>
            <person name="Whitman W.B."/>
            <person name="Parks D.H."/>
            <person name="Hugenholtz P."/>
        </authorList>
    </citation>
    <scope>NUCLEOTIDE SEQUENCE</scope>
    <source>
        <strain evidence="2">UBA8849</strain>
    </source>
</reference>
<dbReference type="AlphaFoldDB" id="A0A832T667"/>
<feature type="domain" description="Dinitrogenase iron-molybdenum cofactor biosynthesis" evidence="1">
    <location>
        <begin position="17"/>
        <end position="110"/>
    </location>
</feature>
<gene>
    <name evidence="2" type="ORF">HA335_03915</name>
</gene>
<organism evidence="2 3">
    <name type="scientific">Methanocaldococcus jannaschii</name>
    <dbReference type="NCBI Taxonomy" id="2190"/>
    <lineage>
        <taxon>Archaea</taxon>
        <taxon>Methanobacteriati</taxon>
        <taxon>Methanobacteriota</taxon>
        <taxon>Methanomada group</taxon>
        <taxon>Methanococci</taxon>
        <taxon>Methanococcales</taxon>
        <taxon>Methanocaldococcaceae</taxon>
        <taxon>Methanocaldococcus</taxon>
    </lineage>
</organism>
<evidence type="ECO:0000313" key="3">
    <source>
        <dbReference type="Proteomes" id="UP000645676"/>
    </source>
</evidence>
<dbReference type="InterPro" id="IPR051840">
    <property type="entry name" value="NifX/NifY_domain"/>
</dbReference>
<dbReference type="Gene3D" id="3.30.420.130">
    <property type="entry name" value="Dinitrogenase iron-molybdenum cofactor biosynthesis domain"/>
    <property type="match status" value="1"/>
</dbReference>
<evidence type="ECO:0000259" key="1">
    <source>
        <dbReference type="Pfam" id="PF02579"/>
    </source>
</evidence>
<name>A0A832T667_9EURY</name>
<dbReference type="InterPro" id="IPR003731">
    <property type="entry name" value="Di-Nase_FeMo-co_biosynth"/>
</dbReference>
<dbReference type="SUPFAM" id="SSF53146">
    <property type="entry name" value="Nitrogenase accessory factor-like"/>
    <property type="match status" value="1"/>
</dbReference>
<protein>
    <recommendedName>
        <fullName evidence="1">Dinitrogenase iron-molybdenum cofactor biosynthesis domain-containing protein</fullName>
    </recommendedName>
</protein>
<dbReference type="EMBL" id="DUJR01000021">
    <property type="protein sequence ID" value="HII59714.1"/>
    <property type="molecule type" value="Genomic_DNA"/>
</dbReference>
<dbReference type="PANTHER" id="PTHR33937:SF2">
    <property type="entry name" value="DINITROGENASE IRON-MOLYBDENUM COFACTOR BIOSYNTHESIS DOMAIN-CONTAINING PROTEIN"/>
    <property type="match status" value="1"/>
</dbReference>
<dbReference type="Proteomes" id="UP000645676">
    <property type="component" value="Unassembled WGS sequence"/>
</dbReference>
<accession>A0A832T667</accession>